<dbReference type="AlphaFoldDB" id="A0AAU7U5H6"/>
<dbReference type="PANTHER" id="PTHR40562">
    <property type="match status" value="1"/>
</dbReference>
<gene>
    <name evidence="8" type="primary">nirD</name>
    <name evidence="8" type="ORF">ABOD76_01620</name>
</gene>
<dbReference type="GO" id="GO:0042128">
    <property type="term" value="P:nitrate assimilation"/>
    <property type="evidence" value="ECO:0007669"/>
    <property type="project" value="UniProtKB-KW"/>
</dbReference>
<organism evidence="8">
    <name type="scientific">Deinococcus sonorensis KR-87</name>
    <dbReference type="NCBI Taxonomy" id="694439"/>
    <lineage>
        <taxon>Bacteria</taxon>
        <taxon>Thermotogati</taxon>
        <taxon>Deinococcota</taxon>
        <taxon>Deinococci</taxon>
        <taxon>Deinococcales</taxon>
        <taxon>Deinococcaceae</taxon>
        <taxon>Deinococcus</taxon>
    </lineage>
</organism>
<evidence type="ECO:0000256" key="2">
    <source>
        <dbReference type="ARBA" id="ARBA00022723"/>
    </source>
</evidence>
<dbReference type="GO" id="GO:0051537">
    <property type="term" value="F:2 iron, 2 sulfur cluster binding"/>
    <property type="evidence" value="ECO:0007669"/>
    <property type="project" value="UniProtKB-KW"/>
</dbReference>
<evidence type="ECO:0000256" key="5">
    <source>
        <dbReference type="ARBA" id="ARBA00023014"/>
    </source>
</evidence>
<dbReference type="KEGG" id="dsc:ABOD76_01620"/>
<dbReference type="RefSeq" id="WP_350241516.1">
    <property type="nucleotide sequence ID" value="NZ_CP158297.1"/>
</dbReference>
<dbReference type="PROSITE" id="PS51296">
    <property type="entry name" value="RIESKE"/>
    <property type="match status" value="1"/>
</dbReference>
<proteinExistence type="predicted"/>
<keyword evidence="2" id="KW-0479">Metal-binding</keyword>
<dbReference type="PROSITE" id="PS51300">
    <property type="entry name" value="NIRD"/>
    <property type="match status" value="1"/>
</dbReference>
<protein>
    <submittedName>
        <fullName evidence="8">Nitrite reductase small subunit NirD</fullName>
    </submittedName>
</protein>
<dbReference type="GO" id="GO:0046872">
    <property type="term" value="F:metal ion binding"/>
    <property type="evidence" value="ECO:0007669"/>
    <property type="project" value="UniProtKB-KW"/>
</dbReference>
<dbReference type="InterPro" id="IPR017941">
    <property type="entry name" value="Rieske_2Fe-2S"/>
</dbReference>
<evidence type="ECO:0000256" key="6">
    <source>
        <dbReference type="ARBA" id="ARBA00023063"/>
    </source>
</evidence>
<keyword evidence="8" id="KW-0614">Plasmid</keyword>
<dbReference type="InterPro" id="IPR012748">
    <property type="entry name" value="Rieske-like_NirD"/>
</dbReference>
<accession>A0AAU7U5H6</accession>
<evidence type="ECO:0000259" key="7">
    <source>
        <dbReference type="PROSITE" id="PS51296"/>
    </source>
</evidence>
<feature type="domain" description="Rieske" evidence="7">
    <location>
        <begin position="17"/>
        <end position="120"/>
    </location>
</feature>
<keyword evidence="1" id="KW-0001">2Fe-2S</keyword>
<keyword evidence="3" id="KW-0560">Oxidoreductase</keyword>
<keyword evidence="6" id="KW-0534">Nitrate assimilation</keyword>
<keyword evidence="5" id="KW-0411">Iron-sulfur</keyword>
<sequence>MTQLRSPAAPHHPAHWTVVCRLDDILPGSGVCARVGQDQVAIFRVAGQVFAVSNRDPFTQANVLSRGLTGSYRTQDGERYKVASPLLKHTFDLQSGVCLSDNSVRLSTWAVKIDEGHVWIGSAD</sequence>
<reference evidence="8" key="1">
    <citation type="submission" date="2024-06" db="EMBL/GenBank/DDBJ databases">
        <title>Draft Genome Sequence of Deinococcus sonorensis Type Strain KR-87, a Biofilm Producing Representative of the Genus Deinococcus.</title>
        <authorList>
            <person name="Boren L.S."/>
            <person name="Grosso R.A."/>
            <person name="Hugenberg-Cox A.N."/>
            <person name="Hill J.T.E."/>
            <person name="Albert C.M."/>
            <person name="Tuohy J.M."/>
        </authorList>
    </citation>
    <scope>NUCLEOTIDE SEQUENCE</scope>
    <source>
        <strain evidence="8">KR-87</strain>
        <plasmid evidence="8">pDson01</plasmid>
    </source>
</reference>
<dbReference type="InterPro" id="IPR036922">
    <property type="entry name" value="Rieske_2Fe-2S_sf"/>
</dbReference>
<dbReference type="GO" id="GO:0008942">
    <property type="term" value="F:nitrite reductase [NAD(P)H] activity"/>
    <property type="evidence" value="ECO:0007669"/>
    <property type="project" value="InterPro"/>
</dbReference>
<name>A0AAU7U5H6_9DEIO</name>
<evidence type="ECO:0000313" key="8">
    <source>
        <dbReference type="EMBL" id="XBV83775.1"/>
    </source>
</evidence>
<evidence type="ECO:0000256" key="3">
    <source>
        <dbReference type="ARBA" id="ARBA00023002"/>
    </source>
</evidence>
<dbReference type="NCBIfam" id="TIGR02378">
    <property type="entry name" value="nirD_assim_sml"/>
    <property type="match status" value="1"/>
</dbReference>
<evidence type="ECO:0000256" key="4">
    <source>
        <dbReference type="ARBA" id="ARBA00023004"/>
    </source>
</evidence>
<dbReference type="EMBL" id="CP158297">
    <property type="protein sequence ID" value="XBV83775.1"/>
    <property type="molecule type" value="Genomic_DNA"/>
</dbReference>
<geneLocation type="plasmid" evidence="8">
    <name>pDson01</name>
</geneLocation>
<dbReference type="Gene3D" id="2.102.10.10">
    <property type="entry name" value="Rieske [2Fe-2S] iron-sulphur domain"/>
    <property type="match status" value="1"/>
</dbReference>
<keyword evidence="4" id="KW-0408">Iron</keyword>
<dbReference type="Pfam" id="PF13806">
    <property type="entry name" value="Rieske_2"/>
    <property type="match status" value="1"/>
</dbReference>
<evidence type="ECO:0000256" key="1">
    <source>
        <dbReference type="ARBA" id="ARBA00022714"/>
    </source>
</evidence>
<dbReference type="InterPro" id="IPR017881">
    <property type="entry name" value="NirD"/>
</dbReference>
<dbReference type="PANTHER" id="PTHR40562:SF1">
    <property type="entry name" value="NITRITE REDUCTASE (NADH) SMALL SUBUNIT"/>
    <property type="match status" value="1"/>
</dbReference>
<dbReference type="CDD" id="cd03529">
    <property type="entry name" value="Rieske_NirD"/>
    <property type="match status" value="1"/>
</dbReference>
<dbReference type="SUPFAM" id="SSF50022">
    <property type="entry name" value="ISP domain"/>
    <property type="match status" value="1"/>
</dbReference>